<accession>A0A5P1EDK5</accession>
<dbReference type="Pfam" id="PF01715">
    <property type="entry name" value="IPPT"/>
    <property type="match status" value="1"/>
</dbReference>
<protein>
    <submittedName>
        <fullName evidence="1">tRNA dimethylallyltransferase 2</fullName>
    </submittedName>
</protein>
<name>A0A5P1EDK5_ASPOF</name>
<evidence type="ECO:0000313" key="1">
    <source>
        <dbReference type="EMBL" id="ONK63976.1"/>
    </source>
</evidence>
<organism evidence="1 2">
    <name type="scientific">Asparagus officinalis</name>
    <name type="common">Garden asparagus</name>
    <dbReference type="NCBI Taxonomy" id="4686"/>
    <lineage>
        <taxon>Eukaryota</taxon>
        <taxon>Viridiplantae</taxon>
        <taxon>Streptophyta</taxon>
        <taxon>Embryophyta</taxon>
        <taxon>Tracheophyta</taxon>
        <taxon>Spermatophyta</taxon>
        <taxon>Magnoliopsida</taxon>
        <taxon>Liliopsida</taxon>
        <taxon>Asparagales</taxon>
        <taxon>Asparagaceae</taxon>
        <taxon>Asparagoideae</taxon>
        <taxon>Asparagus</taxon>
    </lineage>
</organism>
<evidence type="ECO:0000313" key="2">
    <source>
        <dbReference type="Proteomes" id="UP000243459"/>
    </source>
</evidence>
<dbReference type="GO" id="GO:0016740">
    <property type="term" value="F:transferase activity"/>
    <property type="evidence" value="ECO:0007669"/>
    <property type="project" value="UniProtKB-KW"/>
</dbReference>
<dbReference type="Gene3D" id="1.10.20.140">
    <property type="match status" value="1"/>
</dbReference>
<gene>
    <name evidence="1" type="ORF">A4U43_C07F20840</name>
</gene>
<keyword evidence="2" id="KW-1185">Reference proteome</keyword>
<dbReference type="Gramene" id="ONK63976">
    <property type="protein sequence ID" value="ONK63976"/>
    <property type="gene ID" value="A4U43_C07F20840"/>
</dbReference>
<sequence>MADLRGSRIWGGGAWGLELEVAAGIIDDILSRDGLPVIVGGTDYYIQIIDDILSRDGLPVIVGGTDYYIQALVLRSFWKFLFLAELSNVDLAASYERLKEIDPVAANRIHPNDHRKIILVGASSNS</sequence>
<keyword evidence="1" id="KW-0808">Transferase</keyword>
<dbReference type="AlphaFoldDB" id="A0A5P1EDK5"/>
<reference evidence="2" key="1">
    <citation type="journal article" date="2017" name="Nat. Commun.">
        <title>The asparagus genome sheds light on the origin and evolution of a young Y chromosome.</title>
        <authorList>
            <person name="Harkess A."/>
            <person name="Zhou J."/>
            <person name="Xu C."/>
            <person name="Bowers J.E."/>
            <person name="Van der Hulst R."/>
            <person name="Ayyampalayam S."/>
            <person name="Mercati F."/>
            <person name="Riccardi P."/>
            <person name="McKain M.R."/>
            <person name="Kakrana A."/>
            <person name="Tang H."/>
            <person name="Ray J."/>
            <person name="Groenendijk J."/>
            <person name="Arikit S."/>
            <person name="Mathioni S.M."/>
            <person name="Nakano M."/>
            <person name="Shan H."/>
            <person name="Telgmann-Rauber A."/>
            <person name="Kanno A."/>
            <person name="Yue Z."/>
            <person name="Chen H."/>
            <person name="Li W."/>
            <person name="Chen Y."/>
            <person name="Xu X."/>
            <person name="Zhang Y."/>
            <person name="Luo S."/>
            <person name="Chen H."/>
            <person name="Gao J."/>
            <person name="Mao Z."/>
            <person name="Pires J.C."/>
            <person name="Luo M."/>
            <person name="Kudrna D."/>
            <person name="Wing R.A."/>
            <person name="Meyers B.C."/>
            <person name="Yi K."/>
            <person name="Kong H."/>
            <person name="Lavrijsen P."/>
            <person name="Sunseri F."/>
            <person name="Falavigna A."/>
            <person name="Ye Y."/>
            <person name="Leebens-Mack J.H."/>
            <person name="Chen G."/>
        </authorList>
    </citation>
    <scope>NUCLEOTIDE SEQUENCE [LARGE SCALE GENOMIC DNA]</scope>
    <source>
        <strain evidence="2">cv. DH0086</strain>
    </source>
</reference>
<proteinExistence type="predicted"/>
<dbReference type="EMBL" id="CM007387">
    <property type="protein sequence ID" value="ONK63976.1"/>
    <property type="molecule type" value="Genomic_DNA"/>
</dbReference>
<dbReference type="Proteomes" id="UP000243459">
    <property type="component" value="Chromosome 7"/>
</dbReference>